<evidence type="ECO:0000256" key="5">
    <source>
        <dbReference type="ARBA" id="ARBA00047899"/>
    </source>
</evidence>
<evidence type="ECO:0000256" key="4">
    <source>
        <dbReference type="ARBA" id="ARBA00023180"/>
    </source>
</evidence>
<gene>
    <name evidence="10" type="ORF">OLC1_LOCUS20497</name>
</gene>
<protein>
    <recommendedName>
        <fullName evidence="2">non-specific serine/threonine protein kinase</fullName>
        <ecNumber evidence="2">2.7.11.1</ecNumber>
    </recommendedName>
</protein>
<dbReference type="Proteomes" id="UP001161247">
    <property type="component" value="Chromosome 7"/>
</dbReference>
<evidence type="ECO:0000313" key="10">
    <source>
        <dbReference type="EMBL" id="CAI9113490.1"/>
    </source>
</evidence>
<comment type="catalytic activity">
    <reaction evidence="5">
        <text>L-threonyl-[protein] + ATP = O-phospho-L-threonyl-[protein] + ADP + H(+)</text>
        <dbReference type="Rhea" id="RHEA:46608"/>
        <dbReference type="Rhea" id="RHEA-COMP:11060"/>
        <dbReference type="Rhea" id="RHEA-COMP:11605"/>
        <dbReference type="ChEBI" id="CHEBI:15378"/>
        <dbReference type="ChEBI" id="CHEBI:30013"/>
        <dbReference type="ChEBI" id="CHEBI:30616"/>
        <dbReference type="ChEBI" id="CHEBI:61977"/>
        <dbReference type="ChEBI" id="CHEBI:456216"/>
        <dbReference type="EC" id="2.7.11.1"/>
    </reaction>
</comment>
<evidence type="ECO:0000256" key="6">
    <source>
        <dbReference type="ARBA" id="ARBA00048679"/>
    </source>
</evidence>
<keyword evidence="4" id="KW-0325">Glycoprotein</keyword>
<dbReference type="Pfam" id="PF14380">
    <property type="entry name" value="WAK_assoc"/>
    <property type="match status" value="1"/>
</dbReference>
<keyword evidence="3 7" id="KW-0732">Signal</keyword>
<evidence type="ECO:0000256" key="7">
    <source>
        <dbReference type="SAM" id="SignalP"/>
    </source>
</evidence>
<comment type="subcellular location">
    <subcellularLocation>
        <location evidence="1">Membrane</location>
        <topology evidence="1">Single-pass membrane protein</topology>
    </subcellularLocation>
</comment>
<dbReference type="InterPro" id="IPR032872">
    <property type="entry name" value="WAK_assoc_C"/>
</dbReference>
<evidence type="ECO:0000256" key="1">
    <source>
        <dbReference type="ARBA" id="ARBA00004167"/>
    </source>
</evidence>
<evidence type="ECO:0000313" key="11">
    <source>
        <dbReference type="Proteomes" id="UP001161247"/>
    </source>
</evidence>
<dbReference type="PANTHER" id="PTHR33355">
    <property type="entry name" value="WALL-ASSOCIATED RECEPTOR KINASE CARBOXY-TERMINAL PROTEIN-RELATED"/>
    <property type="match status" value="1"/>
</dbReference>
<comment type="catalytic activity">
    <reaction evidence="6">
        <text>L-seryl-[protein] + ATP = O-phospho-L-seryl-[protein] + ADP + H(+)</text>
        <dbReference type="Rhea" id="RHEA:17989"/>
        <dbReference type="Rhea" id="RHEA-COMP:9863"/>
        <dbReference type="Rhea" id="RHEA-COMP:11604"/>
        <dbReference type="ChEBI" id="CHEBI:15378"/>
        <dbReference type="ChEBI" id="CHEBI:29999"/>
        <dbReference type="ChEBI" id="CHEBI:30616"/>
        <dbReference type="ChEBI" id="CHEBI:83421"/>
        <dbReference type="ChEBI" id="CHEBI:456216"/>
        <dbReference type="EC" id="2.7.11.1"/>
    </reaction>
</comment>
<evidence type="ECO:0000256" key="2">
    <source>
        <dbReference type="ARBA" id="ARBA00012513"/>
    </source>
</evidence>
<sequence length="263" mass="28839">MSNSMVVRIWLVVLVVLQPGFLVRPAMPSSSCRSSCGNNVHIPYPFGIDPGCGSPAFFNLLACMKSEVTAGEEDLLILVNPPSQNRRVLWIDNTSETMLVDWSTSCPISTSQSPDAIFSDFPNIRPSSHNVFALLNCTFNSSNHQYNGRTCDQMYRLFVIFKRFKPPCLFAESKHLRSSIAAFGCTHYVPVYHPSKDYSGVTGDLSFLGLKVEYQVPPEETRNCAQCESSGGVCGFNQQTLVETCLCNSNINPTPIAAGCGGE</sequence>
<keyword evidence="11" id="KW-1185">Reference proteome</keyword>
<accession>A0AAV1E001</accession>
<evidence type="ECO:0000259" key="9">
    <source>
        <dbReference type="Pfam" id="PF14380"/>
    </source>
</evidence>
<reference evidence="10" key="1">
    <citation type="submission" date="2023-03" db="EMBL/GenBank/DDBJ databases">
        <authorList>
            <person name="Julca I."/>
        </authorList>
    </citation>
    <scope>NUCLEOTIDE SEQUENCE</scope>
</reference>
<feature type="chain" id="PRO_5043762905" description="non-specific serine/threonine protein kinase" evidence="7">
    <location>
        <begin position="23"/>
        <end position="263"/>
    </location>
</feature>
<name>A0AAV1E001_OLDCO</name>
<dbReference type="InterPro" id="IPR025287">
    <property type="entry name" value="WAK_GUB"/>
</dbReference>
<feature type="domain" description="Wall-associated receptor kinase C-terminal" evidence="9">
    <location>
        <begin position="210"/>
        <end position="249"/>
    </location>
</feature>
<feature type="signal peptide" evidence="7">
    <location>
        <begin position="1"/>
        <end position="22"/>
    </location>
</feature>
<dbReference type="EC" id="2.7.11.1" evidence="2"/>
<organism evidence="10 11">
    <name type="scientific">Oldenlandia corymbosa var. corymbosa</name>
    <dbReference type="NCBI Taxonomy" id="529605"/>
    <lineage>
        <taxon>Eukaryota</taxon>
        <taxon>Viridiplantae</taxon>
        <taxon>Streptophyta</taxon>
        <taxon>Embryophyta</taxon>
        <taxon>Tracheophyta</taxon>
        <taxon>Spermatophyta</taxon>
        <taxon>Magnoliopsida</taxon>
        <taxon>eudicotyledons</taxon>
        <taxon>Gunneridae</taxon>
        <taxon>Pentapetalae</taxon>
        <taxon>asterids</taxon>
        <taxon>lamiids</taxon>
        <taxon>Gentianales</taxon>
        <taxon>Rubiaceae</taxon>
        <taxon>Rubioideae</taxon>
        <taxon>Spermacoceae</taxon>
        <taxon>Hedyotis-Oldenlandia complex</taxon>
        <taxon>Oldenlandia</taxon>
    </lineage>
</organism>
<dbReference type="Pfam" id="PF13947">
    <property type="entry name" value="GUB_WAK_bind"/>
    <property type="match status" value="1"/>
</dbReference>
<evidence type="ECO:0000256" key="3">
    <source>
        <dbReference type="ARBA" id="ARBA00022729"/>
    </source>
</evidence>
<evidence type="ECO:0000259" key="8">
    <source>
        <dbReference type="Pfam" id="PF13947"/>
    </source>
</evidence>
<proteinExistence type="predicted"/>
<dbReference type="GO" id="GO:0004674">
    <property type="term" value="F:protein serine/threonine kinase activity"/>
    <property type="evidence" value="ECO:0007669"/>
    <property type="project" value="UniProtKB-EC"/>
</dbReference>
<dbReference type="GO" id="GO:0030247">
    <property type="term" value="F:polysaccharide binding"/>
    <property type="evidence" value="ECO:0007669"/>
    <property type="project" value="InterPro"/>
</dbReference>
<dbReference type="AlphaFoldDB" id="A0AAV1E001"/>
<dbReference type="GO" id="GO:0016020">
    <property type="term" value="C:membrane"/>
    <property type="evidence" value="ECO:0007669"/>
    <property type="project" value="UniProtKB-SubCell"/>
</dbReference>
<feature type="domain" description="Wall-associated receptor kinase galacturonan-binding" evidence="8">
    <location>
        <begin position="32"/>
        <end position="100"/>
    </location>
</feature>
<dbReference type="EMBL" id="OX459124">
    <property type="protein sequence ID" value="CAI9113490.1"/>
    <property type="molecule type" value="Genomic_DNA"/>
</dbReference>
<dbReference type="PANTHER" id="PTHR33355:SF12">
    <property type="entry name" value="WALL-ASSOCIATED RECEPTOR KINASE CARBOXY-TERMINAL PROTEIN"/>
    <property type="match status" value="1"/>
</dbReference>